<accession>A0A655CM06</accession>
<dbReference type="Proteomes" id="UP000042394">
    <property type="component" value="Unassembled WGS sequence"/>
</dbReference>
<dbReference type="EMBL" id="CQPD01000033">
    <property type="protein sequence ID" value="CNU62670.1"/>
    <property type="molecule type" value="Genomic_DNA"/>
</dbReference>
<sequence length="374" mass="43632">MTHFDTAFDKQRSLTIRTRIAGDYVTDVGNNRRRHIAIPVNTKVVFTVDVGASGKIAHGGNGTIDDDRNRHIDRAEGARAGINYGANLFFGSEGQRAGNVRQFFRFNFIQFMIAANQQSHQRRLAVFRRFHQQRFYRFFNWQVELFHQLRDGFGIWRIDQSHFLRRRCARRLRRDSFCQFNVSRVIRNIRENDIVFAALRQHLEFMRGVAADRTGIGLYRAEIQPHTAEDTAIRGVHGVIGFLQRLLRGVERVSIFHQEFARTHHAKARTHFITEFGLDLEEVQRQLLIRAEFITHQIGDNFFVGRAEYERTLATVDKTQQFRTVLFPTTTLLPQVGWLNDWHRHLDSTGVVHLFTHDVFDFFQDAQAGRQPGI</sequence>
<dbReference type="Proteomes" id="UP000039541">
    <property type="component" value="Unassembled WGS sequence"/>
</dbReference>
<dbReference type="AlphaFoldDB" id="A0A655CM06"/>
<evidence type="ECO:0000313" key="1">
    <source>
        <dbReference type="EMBL" id="CNU19738.1"/>
    </source>
</evidence>
<protein>
    <submittedName>
        <fullName evidence="1">Uncharacterized protein</fullName>
    </submittedName>
</protein>
<name>A0A655CM06_SALET</name>
<evidence type="ECO:0000313" key="2">
    <source>
        <dbReference type="EMBL" id="CNU62670.1"/>
    </source>
</evidence>
<gene>
    <name evidence="1" type="ORF">ERS008202_02144</name>
    <name evidence="2" type="ORF">ERS008207_03122</name>
</gene>
<proteinExistence type="predicted"/>
<evidence type="ECO:0000313" key="3">
    <source>
        <dbReference type="Proteomes" id="UP000039541"/>
    </source>
</evidence>
<dbReference type="EMBL" id="CQPC01000025">
    <property type="protein sequence ID" value="CNU19738.1"/>
    <property type="molecule type" value="Genomic_DNA"/>
</dbReference>
<organism evidence="1 3">
    <name type="scientific">Salmonella enterica subsp. enterica serovar Bovismorbificans</name>
    <dbReference type="NCBI Taxonomy" id="58097"/>
    <lineage>
        <taxon>Bacteria</taxon>
        <taxon>Pseudomonadati</taxon>
        <taxon>Pseudomonadota</taxon>
        <taxon>Gammaproteobacteria</taxon>
        <taxon>Enterobacterales</taxon>
        <taxon>Enterobacteriaceae</taxon>
        <taxon>Salmonella</taxon>
    </lineage>
</organism>
<reference evidence="3 4" key="1">
    <citation type="submission" date="2015-03" db="EMBL/GenBank/DDBJ databases">
        <authorList>
            <consortium name="Pathogen Informatics"/>
        </authorList>
    </citation>
    <scope>NUCLEOTIDE SEQUENCE [LARGE SCALE GENOMIC DNA]</scope>
    <source>
        <strain evidence="1 3">3476</strain>
        <strain evidence="2 4">D4891</strain>
    </source>
</reference>
<evidence type="ECO:0000313" key="4">
    <source>
        <dbReference type="Proteomes" id="UP000042394"/>
    </source>
</evidence>